<dbReference type="InterPro" id="IPR052024">
    <property type="entry name" value="Methanogen_methyltrans"/>
</dbReference>
<dbReference type="Pfam" id="PF01208">
    <property type="entry name" value="URO-D"/>
    <property type="match status" value="1"/>
</dbReference>
<dbReference type="RefSeq" id="WP_015261435.1">
    <property type="nucleotide sequence ID" value="NC_019903.1"/>
</dbReference>
<dbReference type="HOGENOM" id="CLU_054162_2_0_9"/>
<dbReference type="PANTHER" id="PTHR47099:SF1">
    <property type="entry name" value="METHYLCOBAMIDE:COM METHYLTRANSFERASE MTBA"/>
    <property type="match status" value="1"/>
</dbReference>
<dbReference type="Proteomes" id="UP000010797">
    <property type="component" value="Chromosome"/>
</dbReference>
<organism evidence="2 3">
    <name type="scientific">Desulfitobacterium dichloroeliminans (strain LMG P-21439 / DCA1)</name>
    <dbReference type="NCBI Taxonomy" id="871963"/>
    <lineage>
        <taxon>Bacteria</taxon>
        <taxon>Bacillati</taxon>
        <taxon>Bacillota</taxon>
        <taxon>Clostridia</taxon>
        <taxon>Eubacteriales</taxon>
        <taxon>Desulfitobacteriaceae</taxon>
        <taxon>Desulfitobacterium</taxon>
    </lineage>
</organism>
<gene>
    <name evidence="2" type="ordered locus">Desdi_0915</name>
</gene>
<accession>L0F5W4</accession>
<dbReference type="PANTHER" id="PTHR47099">
    <property type="entry name" value="METHYLCOBAMIDE:COM METHYLTRANSFERASE MTBA"/>
    <property type="match status" value="1"/>
</dbReference>
<dbReference type="Gene3D" id="3.20.20.210">
    <property type="match status" value="1"/>
</dbReference>
<dbReference type="GO" id="GO:0004853">
    <property type="term" value="F:uroporphyrinogen decarboxylase activity"/>
    <property type="evidence" value="ECO:0007669"/>
    <property type="project" value="InterPro"/>
</dbReference>
<protein>
    <submittedName>
        <fullName evidence="2">Uroporphyrinogen-III decarboxylase</fullName>
    </submittedName>
</protein>
<name>L0F5W4_DESDL</name>
<dbReference type="eggNOG" id="COG0407">
    <property type="taxonomic scope" value="Bacteria"/>
</dbReference>
<evidence type="ECO:0000259" key="1">
    <source>
        <dbReference type="Pfam" id="PF01208"/>
    </source>
</evidence>
<dbReference type="GO" id="GO:0006779">
    <property type="term" value="P:porphyrin-containing compound biosynthetic process"/>
    <property type="evidence" value="ECO:0007669"/>
    <property type="project" value="InterPro"/>
</dbReference>
<evidence type="ECO:0000313" key="3">
    <source>
        <dbReference type="Proteomes" id="UP000010797"/>
    </source>
</evidence>
<reference evidence="3" key="1">
    <citation type="submission" date="2012-02" db="EMBL/GenBank/DDBJ databases">
        <title>Complete sequence of Desulfitobacterium dichloroeliminans LMG P-21439.</title>
        <authorList>
            <person name="Lucas S."/>
            <person name="Han J."/>
            <person name="Lapidus A."/>
            <person name="Cheng J.-F."/>
            <person name="Goodwin L."/>
            <person name="Pitluck S."/>
            <person name="Peters L."/>
            <person name="Ovchinnikova G."/>
            <person name="Teshima H."/>
            <person name="Detter J.C."/>
            <person name="Han C."/>
            <person name="Tapia R."/>
            <person name="Land M."/>
            <person name="Hauser L."/>
            <person name="Kyrpides N."/>
            <person name="Ivanova N."/>
            <person name="Pagani I."/>
            <person name="Kruse T."/>
            <person name="de Vos W.M."/>
            <person name="Boon N."/>
            <person name="Smidt H."/>
            <person name="Woyke T."/>
        </authorList>
    </citation>
    <scope>NUCLEOTIDE SEQUENCE [LARGE SCALE GENOMIC DNA]</scope>
    <source>
        <strain evidence="3">LMG P-21439 / DCA1</strain>
    </source>
</reference>
<dbReference type="STRING" id="871963.Desdi_0915"/>
<dbReference type="InterPro" id="IPR038071">
    <property type="entry name" value="UROD/MetE-like_sf"/>
</dbReference>
<dbReference type="OrthoDB" id="5502042at2"/>
<feature type="domain" description="Uroporphyrinogen decarboxylase (URO-D)" evidence="1">
    <location>
        <begin position="102"/>
        <end position="279"/>
    </location>
</feature>
<keyword evidence="3" id="KW-1185">Reference proteome</keyword>
<dbReference type="SUPFAM" id="SSF51726">
    <property type="entry name" value="UROD/MetE-like"/>
    <property type="match status" value="1"/>
</dbReference>
<dbReference type="InterPro" id="IPR000257">
    <property type="entry name" value="Uroporphyrinogen_deCOase"/>
</dbReference>
<sequence>MTKIERVLATIYGQAVDKLPKGEFHIEDGLITKLLKVTSHQSLKRIDFEDRVKASELLGLDALVFMADTDSQDGPWAELRRWGEESDFFTFALIDGPFQGVGHGYPDFTEFLMDIVKDEDKMDSLVQGSLRRSLELGRAAIASGAHGILIADDIAYNQGLYVSPRTMRERFFPYLKELRAELVQSARAFTGREIPIFFHSDGNLQLILQDIKEMGFNGLHSLESVMDLRKVREAVGDDFCLMGGYSLAWFSAGGSNKVDELIEAARPGRYIFGTSAGILDSGLEATEVLEVYRYADTLACR</sequence>
<dbReference type="EMBL" id="CP003344">
    <property type="protein sequence ID" value="AGA68435.1"/>
    <property type="molecule type" value="Genomic_DNA"/>
</dbReference>
<dbReference type="AlphaFoldDB" id="L0F5W4"/>
<dbReference type="KEGG" id="ddl:Desdi_0915"/>
<evidence type="ECO:0000313" key="2">
    <source>
        <dbReference type="EMBL" id="AGA68435.1"/>
    </source>
</evidence>
<proteinExistence type="predicted"/>